<evidence type="ECO:0000256" key="1">
    <source>
        <dbReference type="SAM" id="MobiDB-lite"/>
    </source>
</evidence>
<name>A0ABN7P3Z6_TIMPD</name>
<comment type="caution">
    <text evidence="2">The sequence shown here is derived from an EMBL/GenBank/DDBJ whole genome shotgun (WGS) entry which is preliminary data.</text>
</comment>
<feature type="region of interest" description="Disordered" evidence="1">
    <location>
        <begin position="131"/>
        <end position="178"/>
    </location>
</feature>
<evidence type="ECO:0000313" key="2">
    <source>
        <dbReference type="EMBL" id="CAG2061749.1"/>
    </source>
</evidence>
<dbReference type="Proteomes" id="UP001153148">
    <property type="component" value="Unassembled WGS sequence"/>
</dbReference>
<sequence>MFDFLHLTCVICCSQEQATMKAKQRMLKEDWEMFKAQQKQCFHSSELRDFDEHMRTLTHVGPGSPCDSSEESGGVGGYCSGCSSARECPCDDCAITHLLTCGGIITPPHSPGSGQHFGIGQKEEADFRIDGEGSEQPQELVSPSELAPSGDLAAGGVGGDTEVGTEQQAANPQQSELRVPRVHSTAHVHSAKTFILGLITEVDLMDSYECHSCVQQGVPLTGTSPGGNLNLHAGGFHLYPHIHGTGGGGLSLPI</sequence>
<feature type="non-terminal residue" evidence="2">
    <location>
        <position position="254"/>
    </location>
</feature>
<feature type="compositionally biased region" description="Polar residues" evidence="1">
    <location>
        <begin position="167"/>
        <end position="176"/>
    </location>
</feature>
<reference evidence="2" key="1">
    <citation type="submission" date="2021-03" db="EMBL/GenBank/DDBJ databases">
        <authorList>
            <person name="Tran Van P."/>
        </authorList>
    </citation>
    <scope>NUCLEOTIDE SEQUENCE</scope>
</reference>
<accession>A0ABN7P3Z6</accession>
<proteinExistence type="predicted"/>
<keyword evidence="3" id="KW-1185">Reference proteome</keyword>
<protein>
    <submittedName>
        <fullName evidence="2">Uncharacterized protein</fullName>
    </submittedName>
</protein>
<evidence type="ECO:0000313" key="3">
    <source>
        <dbReference type="Proteomes" id="UP001153148"/>
    </source>
</evidence>
<dbReference type="EMBL" id="CAJPIN010017118">
    <property type="protein sequence ID" value="CAG2061749.1"/>
    <property type="molecule type" value="Genomic_DNA"/>
</dbReference>
<organism evidence="2 3">
    <name type="scientific">Timema podura</name>
    <name type="common">Walking stick</name>
    <dbReference type="NCBI Taxonomy" id="61482"/>
    <lineage>
        <taxon>Eukaryota</taxon>
        <taxon>Metazoa</taxon>
        <taxon>Ecdysozoa</taxon>
        <taxon>Arthropoda</taxon>
        <taxon>Hexapoda</taxon>
        <taxon>Insecta</taxon>
        <taxon>Pterygota</taxon>
        <taxon>Neoptera</taxon>
        <taxon>Polyneoptera</taxon>
        <taxon>Phasmatodea</taxon>
        <taxon>Timematodea</taxon>
        <taxon>Timematoidea</taxon>
        <taxon>Timematidae</taxon>
        <taxon>Timema</taxon>
    </lineage>
</organism>
<gene>
    <name evidence="2" type="ORF">TPAB3V08_LOCUS8702</name>
</gene>